<dbReference type="AlphaFoldDB" id="A0A2K8SHV2"/>
<evidence type="ECO:0000259" key="1">
    <source>
        <dbReference type="Pfam" id="PF07883"/>
    </source>
</evidence>
<dbReference type="RefSeq" id="WP_100897430.1">
    <property type="nucleotide sequence ID" value="NZ_CAWNNC010000001.1"/>
</dbReference>
<name>A0A2K8SHV2_9NOSO</name>
<dbReference type="EMBL" id="CP024785">
    <property type="protein sequence ID" value="AUB35021.1"/>
    <property type="molecule type" value="Genomic_DNA"/>
</dbReference>
<dbReference type="KEGG" id="nfl:COO91_00869"/>
<dbReference type="Gene3D" id="2.60.120.10">
    <property type="entry name" value="Jelly Rolls"/>
    <property type="match status" value="1"/>
</dbReference>
<dbReference type="InterPro" id="IPR011051">
    <property type="entry name" value="RmlC_Cupin_sf"/>
</dbReference>
<dbReference type="SUPFAM" id="SSF51182">
    <property type="entry name" value="RmlC-like cupins"/>
    <property type="match status" value="1"/>
</dbReference>
<feature type="domain" description="Cupin type-2" evidence="1">
    <location>
        <begin position="135"/>
        <end position="196"/>
    </location>
</feature>
<gene>
    <name evidence="2" type="ORF">COO91_00869</name>
</gene>
<accession>A0A2K8SHV2</accession>
<dbReference type="OrthoDB" id="285029at2"/>
<dbReference type="Pfam" id="PF07883">
    <property type="entry name" value="Cupin_2"/>
    <property type="match status" value="1"/>
</dbReference>
<reference evidence="2 3" key="1">
    <citation type="submission" date="2017-11" db="EMBL/GenBank/DDBJ databases">
        <title>Complete genome of a free-living desiccation-tolerant cyanobacterium and its photosynthetic adaptation to extreme terrestrial habitat.</title>
        <authorList>
            <person name="Shang J."/>
        </authorList>
    </citation>
    <scope>NUCLEOTIDE SEQUENCE [LARGE SCALE GENOMIC DNA]</scope>
    <source>
        <strain evidence="2 3">CCNUN1</strain>
    </source>
</reference>
<protein>
    <submittedName>
        <fullName evidence="2">Mannose-6-phosphate isomerase, cupin superfamily</fullName>
    </submittedName>
</protein>
<organism evidence="2 3">
    <name type="scientific">Nostoc flagelliforme CCNUN1</name>
    <dbReference type="NCBI Taxonomy" id="2038116"/>
    <lineage>
        <taxon>Bacteria</taxon>
        <taxon>Bacillati</taxon>
        <taxon>Cyanobacteriota</taxon>
        <taxon>Cyanophyceae</taxon>
        <taxon>Nostocales</taxon>
        <taxon>Nostocaceae</taxon>
        <taxon>Nostoc</taxon>
    </lineage>
</organism>
<dbReference type="InterPro" id="IPR014710">
    <property type="entry name" value="RmlC-like_jellyroll"/>
</dbReference>
<sequence>MTLQIYQQLTHGDLAKFNEQAPDSFMAWNGESIQLPDTGTHFGFVYSGHPVLYRSAGLQDYKLHPGMYFSLPGEGWVGGKDSSGFLVTCPAFRGVFLIGGAIESIGRLGYIDGGTDNVLIPPIMQGDPCLNALYFPPGVDQTAHTHPSYRLIIVVEGSGECETPDGTTPLQPGVTIFIPANSLHKFRTMEDKLTVVCFHPDSDTGFTHTDHPMLKRTIVSGMSASNLPEIQTKAFM</sequence>
<proteinExistence type="predicted"/>
<dbReference type="InterPro" id="IPR013096">
    <property type="entry name" value="Cupin_2"/>
</dbReference>
<keyword evidence="3" id="KW-1185">Reference proteome</keyword>
<dbReference type="GO" id="GO:0016853">
    <property type="term" value="F:isomerase activity"/>
    <property type="evidence" value="ECO:0007669"/>
    <property type="project" value="UniProtKB-KW"/>
</dbReference>
<keyword evidence="2" id="KW-0413">Isomerase</keyword>
<evidence type="ECO:0000313" key="2">
    <source>
        <dbReference type="EMBL" id="AUB35021.1"/>
    </source>
</evidence>
<evidence type="ECO:0000313" key="3">
    <source>
        <dbReference type="Proteomes" id="UP000232003"/>
    </source>
</evidence>
<dbReference type="Proteomes" id="UP000232003">
    <property type="component" value="Chromosome"/>
</dbReference>